<dbReference type="PANTHER" id="PTHR22835:SF476">
    <property type="entry name" value="OS06G0160200 PROTEIN"/>
    <property type="match status" value="1"/>
</dbReference>
<evidence type="ECO:0000256" key="5">
    <source>
        <dbReference type="SAM" id="SignalP"/>
    </source>
</evidence>
<organism evidence="6 7">
    <name type="scientific">Eragrostis curvula</name>
    <name type="common">weeping love grass</name>
    <dbReference type="NCBI Taxonomy" id="38414"/>
    <lineage>
        <taxon>Eukaryota</taxon>
        <taxon>Viridiplantae</taxon>
        <taxon>Streptophyta</taxon>
        <taxon>Embryophyta</taxon>
        <taxon>Tracheophyta</taxon>
        <taxon>Spermatophyta</taxon>
        <taxon>Magnoliopsida</taxon>
        <taxon>Liliopsida</taxon>
        <taxon>Poales</taxon>
        <taxon>Poaceae</taxon>
        <taxon>PACMAD clade</taxon>
        <taxon>Chloridoideae</taxon>
        <taxon>Eragrostideae</taxon>
        <taxon>Eragrostidinae</taxon>
        <taxon>Eragrostis</taxon>
    </lineage>
</organism>
<comment type="caution">
    <text evidence="6">The sequence shown here is derived from an EMBL/GenBank/DDBJ whole genome shotgun (WGS) entry which is preliminary data.</text>
</comment>
<evidence type="ECO:0000256" key="4">
    <source>
        <dbReference type="ARBA" id="ARBA00023180"/>
    </source>
</evidence>
<dbReference type="Pfam" id="PF00657">
    <property type="entry name" value="Lipase_GDSL"/>
    <property type="match status" value="1"/>
</dbReference>
<dbReference type="Gramene" id="TVU12447">
    <property type="protein sequence ID" value="TVU12447"/>
    <property type="gene ID" value="EJB05_46095"/>
</dbReference>
<evidence type="ECO:0000256" key="3">
    <source>
        <dbReference type="ARBA" id="ARBA00022801"/>
    </source>
</evidence>
<proteinExistence type="inferred from homology"/>
<keyword evidence="4" id="KW-0325">Glycoprotein</keyword>
<evidence type="ECO:0008006" key="8">
    <source>
        <dbReference type="Google" id="ProtNLM"/>
    </source>
</evidence>
<name>A0A5J9TML7_9POAL</name>
<evidence type="ECO:0000313" key="7">
    <source>
        <dbReference type="Proteomes" id="UP000324897"/>
    </source>
</evidence>
<sequence>MRITWLLLLVCCLCPAPSAGRCKFPAVFNFGDSNSDTGGFWAAFPAQPGPFGMTYFRKPAGRASDGRLVIDFIGTHSSISIGSDFRHGANFATLASTVMQPTTSLFVSGTSPFYLGVQLNQMKEFRSRVISSGGKNGQLPSPDVFGNALYTIDIGQNDYTSNLGSQGVEKDLYNIGARNFMVFNMAPIGCYPAFLTELPHSSNDLDEYGCMKTYNSGVTYYNELLKNSLAEVRKKLHDSSIVYVDKYSVILELFRHPNAHGLKYGTKACCGYGGGAYNFNQEVYCGNSKVLNGQTATGAACGDPQNHVSWDGIHTTEAANVRISYAVMSGSYSYPAFGLSKHCSP</sequence>
<dbReference type="OrthoDB" id="1600564at2759"/>
<dbReference type="InterPro" id="IPR035669">
    <property type="entry name" value="SGNH_plant_lipase-like"/>
</dbReference>
<dbReference type="EMBL" id="RWGY01000039">
    <property type="protein sequence ID" value="TVU12447.1"/>
    <property type="molecule type" value="Genomic_DNA"/>
</dbReference>
<keyword evidence="7" id="KW-1185">Reference proteome</keyword>
<evidence type="ECO:0000256" key="1">
    <source>
        <dbReference type="ARBA" id="ARBA00008668"/>
    </source>
</evidence>
<reference evidence="6 7" key="1">
    <citation type="journal article" date="2019" name="Sci. Rep.">
        <title>A high-quality genome of Eragrostis curvula grass provides insights into Poaceae evolution and supports new strategies to enhance forage quality.</title>
        <authorList>
            <person name="Carballo J."/>
            <person name="Santos B.A.C.M."/>
            <person name="Zappacosta D."/>
            <person name="Garbus I."/>
            <person name="Selva J.P."/>
            <person name="Gallo C.A."/>
            <person name="Diaz A."/>
            <person name="Albertini E."/>
            <person name="Caccamo M."/>
            <person name="Echenique V."/>
        </authorList>
    </citation>
    <scope>NUCLEOTIDE SEQUENCE [LARGE SCALE GENOMIC DNA]</scope>
    <source>
        <strain evidence="7">cv. Victoria</strain>
        <tissue evidence="6">Leaf</tissue>
    </source>
</reference>
<feature type="non-terminal residue" evidence="6">
    <location>
        <position position="1"/>
    </location>
</feature>
<feature type="signal peptide" evidence="5">
    <location>
        <begin position="1"/>
        <end position="20"/>
    </location>
</feature>
<evidence type="ECO:0000256" key="2">
    <source>
        <dbReference type="ARBA" id="ARBA00022729"/>
    </source>
</evidence>
<dbReference type="PANTHER" id="PTHR22835">
    <property type="entry name" value="ZINC FINGER FYVE DOMAIN CONTAINING PROTEIN"/>
    <property type="match status" value="1"/>
</dbReference>
<dbReference type="GO" id="GO:0016788">
    <property type="term" value="F:hydrolase activity, acting on ester bonds"/>
    <property type="evidence" value="ECO:0007669"/>
    <property type="project" value="InterPro"/>
</dbReference>
<dbReference type="InterPro" id="IPR036514">
    <property type="entry name" value="SGNH_hydro_sf"/>
</dbReference>
<accession>A0A5J9TML7</accession>
<evidence type="ECO:0000313" key="6">
    <source>
        <dbReference type="EMBL" id="TVU12447.1"/>
    </source>
</evidence>
<gene>
    <name evidence="6" type="ORF">EJB05_46095</name>
</gene>
<dbReference type="Proteomes" id="UP000324897">
    <property type="component" value="Chromosome 3"/>
</dbReference>
<dbReference type="Gene3D" id="3.40.50.1110">
    <property type="entry name" value="SGNH hydrolase"/>
    <property type="match status" value="1"/>
</dbReference>
<dbReference type="InterPro" id="IPR001087">
    <property type="entry name" value="GDSL"/>
</dbReference>
<keyword evidence="2 5" id="KW-0732">Signal</keyword>
<dbReference type="AlphaFoldDB" id="A0A5J9TML7"/>
<dbReference type="CDD" id="cd01837">
    <property type="entry name" value="SGNH_plant_lipase_like"/>
    <property type="match status" value="1"/>
</dbReference>
<feature type="chain" id="PRO_5023849058" description="GDSL esterase/lipase" evidence="5">
    <location>
        <begin position="21"/>
        <end position="345"/>
    </location>
</feature>
<keyword evidence="3" id="KW-0378">Hydrolase</keyword>
<comment type="similarity">
    <text evidence="1">Belongs to the 'GDSL' lipolytic enzyme family.</text>
</comment>
<protein>
    <recommendedName>
        <fullName evidence="8">GDSL esterase/lipase</fullName>
    </recommendedName>
</protein>